<evidence type="ECO:0000256" key="3">
    <source>
        <dbReference type="ARBA" id="ARBA00022692"/>
    </source>
</evidence>
<dbReference type="GO" id="GO:0046872">
    <property type="term" value="F:metal ion binding"/>
    <property type="evidence" value="ECO:0007669"/>
    <property type="project" value="UniProtKB-KW"/>
</dbReference>
<dbReference type="GO" id="GO:0016491">
    <property type="term" value="F:oxidoreductase activity"/>
    <property type="evidence" value="ECO:0007669"/>
    <property type="project" value="UniProtKB-KW"/>
</dbReference>
<keyword evidence="5 13" id="KW-1133">Transmembrane helix</keyword>
<dbReference type="EMBL" id="VIOG01000001">
    <property type="protein sequence ID" value="MTD90511.1"/>
    <property type="molecule type" value="Genomic_DNA"/>
</dbReference>
<evidence type="ECO:0000256" key="12">
    <source>
        <dbReference type="SAM" id="MobiDB-lite"/>
    </source>
</evidence>
<evidence type="ECO:0000256" key="10">
    <source>
        <dbReference type="ARBA" id="ARBA00023157"/>
    </source>
</evidence>
<evidence type="ECO:0000256" key="11">
    <source>
        <dbReference type="ARBA" id="ARBA00023444"/>
    </source>
</evidence>
<keyword evidence="3 13" id="KW-0812">Transmembrane</keyword>
<feature type="transmembrane region" description="Helical" evidence="13">
    <location>
        <begin position="183"/>
        <end position="204"/>
    </location>
</feature>
<evidence type="ECO:0000256" key="8">
    <source>
        <dbReference type="ARBA" id="ARBA00023133"/>
    </source>
</evidence>
<evidence type="ECO:0000256" key="7">
    <source>
        <dbReference type="ARBA" id="ARBA00023004"/>
    </source>
</evidence>
<keyword evidence="2" id="KW-1003">Cell membrane</keyword>
<feature type="transmembrane region" description="Helical" evidence="13">
    <location>
        <begin position="116"/>
        <end position="135"/>
    </location>
</feature>
<keyword evidence="9 13" id="KW-0472">Membrane</keyword>
<evidence type="ECO:0000313" key="15">
    <source>
        <dbReference type="Proteomes" id="UP000432568"/>
    </source>
</evidence>
<comment type="caution">
    <text evidence="14">The sequence shown here is derived from an EMBL/GenBank/DDBJ whole genome shotgun (WGS) entry which is preliminary data.</text>
</comment>
<gene>
    <name evidence="14" type="ORF">FME68_01040</name>
</gene>
<name>A0A2N6TQ58_9CORY</name>
<accession>A0A2N6TQ58</accession>
<feature type="region of interest" description="Disordered" evidence="12">
    <location>
        <begin position="318"/>
        <end position="337"/>
    </location>
</feature>
<evidence type="ECO:0000256" key="2">
    <source>
        <dbReference type="ARBA" id="ARBA00022475"/>
    </source>
</evidence>
<organism evidence="14 15">
    <name type="scientific">Corynebacterium aurimucosum</name>
    <dbReference type="NCBI Taxonomy" id="169292"/>
    <lineage>
        <taxon>Bacteria</taxon>
        <taxon>Bacillati</taxon>
        <taxon>Actinomycetota</taxon>
        <taxon>Actinomycetes</taxon>
        <taxon>Mycobacteriales</taxon>
        <taxon>Corynebacteriaceae</taxon>
        <taxon>Corynebacterium</taxon>
    </lineage>
</organism>
<evidence type="ECO:0000256" key="1">
    <source>
        <dbReference type="ARBA" id="ARBA00004141"/>
    </source>
</evidence>
<dbReference type="GO" id="GO:0016020">
    <property type="term" value="C:membrane"/>
    <property type="evidence" value="ECO:0007669"/>
    <property type="project" value="UniProtKB-SubCell"/>
</dbReference>
<evidence type="ECO:0000256" key="4">
    <source>
        <dbReference type="ARBA" id="ARBA00022723"/>
    </source>
</evidence>
<feature type="transmembrane region" description="Helical" evidence="13">
    <location>
        <begin position="224"/>
        <end position="249"/>
    </location>
</feature>
<dbReference type="InterPro" id="IPR003780">
    <property type="entry name" value="COX15/CtaA_fam"/>
</dbReference>
<dbReference type="Proteomes" id="UP000432568">
    <property type="component" value="Unassembled WGS sequence"/>
</dbReference>
<evidence type="ECO:0000256" key="9">
    <source>
        <dbReference type="ARBA" id="ARBA00023136"/>
    </source>
</evidence>
<feature type="transmembrane region" description="Helical" evidence="13">
    <location>
        <begin position="261"/>
        <end position="281"/>
    </location>
</feature>
<evidence type="ECO:0000256" key="13">
    <source>
        <dbReference type="SAM" id="Phobius"/>
    </source>
</evidence>
<feature type="transmembrane region" description="Helical" evidence="13">
    <location>
        <begin position="29"/>
        <end position="48"/>
    </location>
</feature>
<dbReference type="PANTHER" id="PTHR35457:SF1">
    <property type="entry name" value="HEME A SYNTHASE"/>
    <property type="match status" value="1"/>
</dbReference>
<feature type="transmembrane region" description="Helical" evidence="13">
    <location>
        <begin position="287"/>
        <end position="308"/>
    </location>
</feature>
<keyword evidence="7" id="KW-0408">Iron</keyword>
<comment type="pathway">
    <text evidence="11">Porphyrin-containing compound metabolism.</text>
</comment>
<reference evidence="14 15" key="1">
    <citation type="submission" date="2019-07" db="EMBL/GenBank/DDBJ databases">
        <title>Draft genome of C. aurimucosum strain 332.</title>
        <authorList>
            <person name="Pacheco L.G.C."/>
            <person name="Aguiar E.R.G.R."/>
            <person name="Barberis C.M."/>
            <person name="Almuzara M.N."/>
            <person name="Traglia G.M."/>
            <person name="Santos C.S."/>
            <person name="Vay C.A."/>
            <person name="Rocha D.J.P.G."/>
        </authorList>
    </citation>
    <scope>NUCLEOTIDE SEQUENCE [LARGE SCALE GENOMIC DNA]</scope>
    <source>
        <strain evidence="14 15">332</strain>
    </source>
</reference>
<evidence type="ECO:0000256" key="6">
    <source>
        <dbReference type="ARBA" id="ARBA00023002"/>
    </source>
</evidence>
<protein>
    <submittedName>
        <fullName evidence="14">Heme A synthase</fullName>
    </submittedName>
</protein>
<dbReference type="InterPro" id="IPR050450">
    <property type="entry name" value="COX15/CtaA_HemeA_synthase"/>
</dbReference>
<keyword evidence="8" id="KW-0350">Heme biosynthesis</keyword>
<proteinExistence type="predicted"/>
<evidence type="ECO:0000313" key="14">
    <source>
        <dbReference type="EMBL" id="MTD90511.1"/>
    </source>
</evidence>
<sequence>MSTANISSPQHSTAPAAPTTGPSVKTQRIVALILLLCQGGITVSGSIVRVTGSGLGCVTWPNCHPGSLVPIQGAAPMLHQAIEFGNRLLTFVVAAAAIASIVVVHKAQRRKELKVYAWAGLAGIFVQALIGALSVVLKLSWWSVAIHFLPSMVLVWIAAMLFSRINEPDDGTPTRLFPAAVRTLAVVATVALSIVLLTGTFVTGSGTHSGDAGVGMEGRLGVDTYGMAIIHAVCMYVYLALTLIVVFLLHRTGAPKVAKKAGWVLIACIVIQWAIGVTQFYLHIPRWTVPFHVGMSSVVTAFTALLWAHGLRRVGNEDGTTASTAQRGDENVPAAQG</sequence>
<feature type="transmembrane region" description="Helical" evidence="13">
    <location>
        <begin position="141"/>
        <end position="162"/>
    </location>
</feature>
<keyword evidence="6" id="KW-0560">Oxidoreductase</keyword>
<feature type="region of interest" description="Disordered" evidence="12">
    <location>
        <begin position="1"/>
        <end position="22"/>
    </location>
</feature>
<comment type="subcellular location">
    <subcellularLocation>
        <location evidence="1">Membrane</location>
        <topology evidence="1">Multi-pass membrane protein</topology>
    </subcellularLocation>
</comment>
<dbReference type="AlphaFoldDB" id="A0A2N6TQ58"/>
<keyword evidence="10" id="KW-1015">Disulfide bond</keyword>
<dbReference type="RefSeq" id="WP_049157444.1">
    <property type="nucleotide sequence ID" value="NZ_JUMN01000118.1"/>
</dbReference>
<dbReference type="Pfam" id="PF02628">
    <property type="entry name" value="COX15-CtaA"/>
    <property type="match status" value="1"/>
</dbReference>
<feature type="compositionally biased region" description="Polar residues" evidence="12">
    <location>
        <begin position="1"/>
        <end position="13"/>
    </location>
</feature>
<dbReference type="PANTHER" id="PTHR35457">
    <property type="entry name" value="HEME A SYNTHASE"/>
    <property type="match status" value="1"/>
</dbReference>
<keyword evidence="4" id="KW-0479">Metal-binding</keyword>
<evidence type="ECO:0000256" key="5">
    <source>
        <dbReference type="ARBA" id="ARBA00022989"/>
    </source>
</evidence>
<dbReference type="GO" id="GO:0006784">
    <property type="term" value="P:heme A biosynthetic process"/>
    <property type="evidence" value="ECO:0007669"/>
    <property type="project" value="InterPro"/>
</dbReference>
<feature type="transmembrane region" description="Helical" evidence="13">
    <location>
        <begin position="84"/>
        <end position="104"/>
    </location>
</feature>